<reference evidence="1" key="2">
    <citation type="journal article" date="2022" name="BMC Genomics">
        <title>Comparative genome analysis of mycobacteria focusing on tRNA and non-coding RNA.</title>
        <authorList>
            <person name="Behra P.R.K."/>
            <person name="Pettersson B.M.F."/>
            <person name="Ramesh M."/>
            <person name="Das S."/>
            <person name="Dasgupta S."/>
            <person name="Kirsebom L.A."/>
        </authorList>
    </citation>
    <scope>NUCLEOTIDE SEQUENCE</scope>
    <source>
        <strain evidence="1">DSM 44615</strain>
    </source>
</reference>
<proteinExistence type="predicted"/>
<dbReference type="EMBL" id="JACKSJ010000085">
    <property type="protein sequence ID" value="MCV7170352.1"/>
    <property type="molecule type" value="Genomic_DNA"/>
</dbReference>
<comment type="caution">
    <text evidence="1">The sequence shown here is derived from an EMBL/GenBank/DDBJ whole genome shotgun (WGS) entry which is preliminary data.</text>
</comment>
<sequence>MTEVFHAVPSGLDVFSVANETAGALVSAVGSADLAAMLAAAAAAVGPIGAGYLAAYGPAQASNLAGTLLVGGLHSAIGGATDAAKTAIVAADNG</sequence>
<gene>
    <name evidence="1" type="ORF">H7I41_10545</name>
</gene>
<keyword evidence="2" id="KW-1185">Reference proteome</keyword>
<dbReference type="RefSeq" id="WP_264012541.1">
    <property type="nucleotide sequence ID" value="NZ_JACKSJ010000085.1"/>
</dbReference>
<accession>A0A9X2YPK8</accession>
<protein>
    <submittedName>
        <fullName evidence="1">Uncharacterized protein</fullName>
    </submittedName>
</protein>
<reference evidence="1" key="1">
    <citation type="submission" date="2020-07" db="EMBL/GenBank/DDBJ databases">
        <authorList>
            <person name="Pettersson B.M.F."/>
            <person name="Behra P.R.K."/>
            <person name="Ramesh M."/>
            <person name="Das S."/>
            <person name="Dasgupta S."/>
            <person name="Kirsebom L.A."/>
        </authorList>
    </citation>
    <scope>NUCLEOTIDE SEQUENCE</scope>
    <source>
        <strain evidence="1">DSM 44615</strain>
    </source>
</reference>
<dbReference type="AlphaFoldDB" id="A0A9X2YPK8"/>
<dbReference type="Proteomes" id="UP001140293">
    <property type="component" value="Unassembled WGS sequence"/>
</dbReference>
<organism evidence="1 2">
    <name type="scientific">[Mycobacterium] manitobense</name>
    <dbReference type="NCBI Taxonomy" id="190147"/>
    <lineage>
        <taxon>Bacteria</taxon>
        <taxon>Bacillati</taxon>
        <taxon>Actinomycetota</taxon>
        <taxon>Actinomycetes</taxon>
        <taxon>Mycobacteriales</taxon>
        <taxon>Mycobacteriaceae</taxon>
        <taxon>Mycolicibacterium</taxon>
    </lineage>
</organism>
<evidence type="ECO:0000313" key="2">
    <source>
        <dbReference type="Proteomes" id="UP001140293"/>
    </source>
</evidence>
<name>A0A9X2YPK8_9MYCO</name>
<evidence type="ECO:0000313" key="1">
    <source>
        <dbReference type="EMBL" id="MCV7170352.1"/>
    </source>
</evidence>